<dbReference type="RefSeq" id="WP_089274163.1">
    <property type="nucleotide sequence ID" value="NZ_FZOC01000003.1"/>
</dbReference>
<dbReference type="Gene3D" id="3.40.50.720">
    <property type="entry name" value="NAD(P)-binding Rossmann-like Domain"/>
    <property type="match status" value="1"/>
</dbReference>
<dbReference type="Gene3D" id="3.90.25.10">
    <property type="entry name" value="UDP-galactose 4-epimerase, domain 1"/>
    <property type="match status" value="1"/>
</dbReference>
<dbReference type="Pfam" id="PF01370">
    <property type="entry name" value="Epimerase"/>
    <property type="match status" value="1"/>
</dbReference>
<proteinExistence type="inferred from homology"/>
<reference evidence="12 13" key="1">
    <citation type="submission" date="2017-06" db="EMBL/GenBank/DDBJ databases">
        <authorList>
            <person name="Kim H.J."/>
            <person name="Triplett B.A."/>
        </authorList>
    </citation>
    <scope>NUCLEOTIDE SEQUENCE [LARGE SCALE GENOMIC DNA]</scope>
    <source>
        <strain evidence="12 13">DSM 13116</strain>
    </source>
</reference>
<dbReference type="EMBL" id="FZOC01000003">
    <property type="protein sequence ID" value="SNR92662.1"/>
    <property type="molecule type" value="Genomic_DNA"/>
</dbReference>
<evidence type="ECO:0000256" key="8">
    <source>
        <dbReference type="ARBA" id="ARBA00023235"/>
    </source>
</evidence>
<evidence type="ECO:0000256" key="9">
    <source>
        <dbReference type="ARBA" id="ARBA00023277"/>
    </source>
</evidence>
<evidence type="ECO:0000313" key="12">
    <source>
        <dbReference type="EMBL" id="SNR92662.1"/>
    </source>
</evidence>
<sequence>MSTILVTGGAGYIGSHTAKRLAAMGRNVVVLDNLSTGHRDLARYGDLLVGDLLDPAALDQAFEGRRVEAVLHFAAASQVGESVRQPLRYYQNNMGGALALLAAMRRHGVRRLVFSSSCSVYGPPFEGLLTEDHPLGPLSPYAWTKRMMEQAMADMAANGELDYVALRYFNAAGADPEGELGERHEPETHLIPLLLQAALGLRGELELFGTDYPTPDGTAIRDYIHVQDLAEAHVSALAHLERGGQSGPVNLGNGQGHSVRQVIEAARAVTGVDIPVRTAPRRAGDSPRLVGDATKARAMLGFRPAFPDIRDIIATAWAWHRTEARRKTEP</sequence>
<keyword evidence="8 10" id="KW-0413">Isomerase</keyword>
<evidence type="ECO:0000259" key="11">
    <source>
        <dbReference type="Pfam" id="PF01370"/>
    </source>
</evidence>
<dbReference type="Proteomes" id="UP000198324">
    <property type="component" value="Unassembled WGS sequence"/>
</dbReference>
<comment type="pathway">
    <text evidence="3 10">Carbohydrate metabolism; galactose metabolism.</text>
</comment>
<dbReference type="NCBIfam" id="TIGR01179">
    <property type="entry name" value="galE"/>
    <property type="match status" value="1"/>
</dbReference>
<comment type="cofactor">
    <cofactor evidence="2 10">
        <name>NAD(+)</name>
        <dbReference type="ChEBI" id="CHEBI:57540"/>
    </cofactor>
</comment>
<keyword evidence="13" id="KW-1185">Reference proteome</keyword>
<name>A0A239AB96_9BACT</name>
<dbReference type="PANTHER" id="PTHR43725:SF53">
    <property type="entry name" value="UDP-ARABINOSE 4-EPIMERASE 1"/>
    <property type="match status" value="1"/>
</dbReference>
<comment type="subunit">
    <text evidence="10">Homodimer.</text>
</comment>
<organism evidence="12 13">
    <name type="scientific">Humidesulfovibrio mexicanus</name>
    <dbReference type="NCBI Taxonomy" id="147047"/>
    <lineage>
        <taxon>Bacteria</taxon>
        <taxon>Pseudomonadati</taxon>
        <taxon>Thermodesulfobacteriota</taxon>
        <taxon>Desulfovibrionia</taxon>
        <taxon>Desulfovibrionales</taxon>
        <taxon>Desulfovibrionaceae</taxon>
        <taxon>Humidesulfovibrio</taxon>
    </lineage>
</organism>
<dbReference type="InterPro" id="IPR001509">
    <property type="entry name" value="Epimerase_deHydtase"/>
</dbReference>
<dbReference type="OrthoDB" id="9801785at2"/>
<evidence type="ECO:0000256" key="5">
    <source>
        <dbReference type="ARBA" id="ARBA00013189"/>
    </source>
</evidence>
<comment type="catalytic activity">
    <reaction evidence="1 10">
        <text>UDP-alpha-D-glucose = UDP-alpha-D-galactose</text>
        <dbReference type="Rhea" id="RHEA:22168"/>
        <dbReference type="ChEBI" id="CHEBI:58885"/>
        <dbReference type="ChEBI" id="CHEBI:66914"/>
        <dbReference type="EC" id="5.1.3.2"/>
    </reaction>
</comment>
<protein>
    <recommendedName>
        <fullName evidence="6 10">UDP-glucose 4-epimerase</fullName>
        <ecNumber evidence="5 10">5.1.3.2</ecNumber>
    </recommendedName>
</protein>
<evidence type="ECO:0000256" key="10">
    <source>
        <dbReference type="RuleBase" id="RU366046"/>
    </source>
</evidence>
<dbReference type="PANTHER" id="PTHR43725">
    <property type="entry name" value="UDP-GLUCOSE 4-EPIMERASE"/>
    <property type="match status" value="1"/>
</dbReference>
<dbReference type="InterPro" id="IPR036291">
    <property type="entry name" value="NAD(P)-bd_dom_sf"/>
</dbReference>
<accession>A0A239AB96</accession>
<dbReference type="GO" id="GO:0003978">
    <property type="term" value="F:UDP-glucose 4-epimerase activity"/>
    <property type="evidence" value="ECO:0007669"/>
    <property type="project" value="UniProtKB-UniRule"/>
</dbReference>
<dbReference type="SUPFAM" id="SSF51735">
    <property type="entry name" value="NAD(P)-binding Rossmann-fold domains"/>
    <property type="match status" value="1"/>
</dbReference>
<dbReference type="AlphaFoldDB" id="A0A239AB96"/>
<keyword evidence="9 10" id="KW-0119">Carbohydrate metabolism</keyword>
<evidence type="ECO:0000256" key="4">
    <source>
        <dbReference type="ARBA" id="ARBA00007637"/>
    </source>
</evidence>
<evidence type="ECO:0000313" key="13">
    <source>
        <dbReference type="Proteomes" id="UP000198324"/>
    </source>
</evidence>
<gene>
    <name evidence="12" type="ORF">SAMN04488503_1964</name>
</gene>
<evidence type="ECO:0000256" key="6">
    <source>
        <dbReference type="ARBA" id="ARBA00018569"/>
    </source>
</evidence>
<evidence type="ECO:0000256" key="7">
    <source>
        <dbReference type="ARBA" id="ARBA00023027"/>
    </source>
</evidence>
<evidence type="ECO:0000256" key="3">
    <source>
        <dbReference type="ARBA" id="ARBA00004947"/>
    </source>
</evidence>
<dbReference type="InterPro" id="IPR005886">
    <property type="entry name" value="UDP_G4E"/>
</dbReference>
<feature type="domain" description="NAD-dependent epimerase/dehydratase" evidence="11">
    <location>
        <begin position="4"/>
        <end position="252"/>
    </location>
</feature>
<dbReference type="EC" id="5.1.3.2" evidence="5 10"/>
<dbReference type="CDD" id="cd05247">
    <property type="entry name" value="UDP_G4E_1_SDR_e"/>
    <property type="match status" value="1"/>
</dbReference>
<evidence type="ECO:0000256" key="1">
    <source>
        <dbReference type="ARBA" id="ARBA00000083"/>
    </source>
</evidence>
<dbReference type="GO" id="GO:0033499">
    <property type="term" value="P:galactose catabolic process via UDP-galactose, Leloir pathway"/>
    <property type="evidence" value="ECO:0007669"/>
    <property type="project" value="TreeGrafter"/>
</dbReference>
<keyword evidence="7 10" id="KW-0520">NAD</keyword>
<comment type="similarity">
    <text evidence="4 10">Belongs to the NAD(P)-dependent epimerase/dehydratase family.</text>
</comment>
<evidence type="ECO:0000256" key="2">
    <source>
        <dbReference type="ARBA" id="ARBA00001911"/>
    </source>
</evidence>
<dbReference type="UniPathway" id="UPA00214"/>